<dbReference type="PANTHER" id="PTHR31272">
    <property type="entry name" value="CYTOCHROME C-TYPE BIOGENESIS PROTEIN HI_1454-RELATED"/>
    <property type="match status" value="1"/>
</dbReference>
<comment type="similarity">
    <text evidence="2">Belongs to the DsbD family.</text>
</comment>
<dbReference type="PANTHER" id="PTHR31272:SF4">
    <property type="entry name" value="CYTOCHROME C-TYPE BIOGENESIS PROTEIN HI_1454-RELATED"/>
    <property type="match status" value="1"/>
</dbReference>
<dbReference type="CDD" id="cd02947">
    <property type="entry name" value="TRX_family"/>
    <property type="match status" value="1"/>
</dbReference>
<feature type="region of interest" description="Disordered" evidence="8">
    <location>
        <begin position="239"/>
        <end position="260"/>
    </location>
</feature>
<evidence type="ECO:0000256" key="4">
    <source>
        <dbReference type="ARBA" id="ARBA00022692"/>
    </source>
</evidence>
<keyword evidence="12" id="KW-1185">Reference proteome</keyword>
<accession>A0ABS3DIW8</accession>
<name>A0ABS3DIW8_9BACT</name>
<dbReference type="PROSITE" id="PS51352">
    <property type="entry name" value="THIOREDOXIN_2"/>
    <property type="match status" value="1"/>
</dbReference>
<feature type="transmembrane region" description="Helical" evidence="9">
    <location>
        <begin position="6"/>
        <end position="31"/>
    </location>
</feature>
<evidence type="ECO:0000256" key="7">
    <source>
        <dbReference type="ARBA" id="ARBA00023136"/>
    </source>
</evidence>
<dbReference type="Pfam" id="PF00085">
    <property type="entry name" value="Thioredoxin"/>
    <property type="match status" value="1"/>
</dbReference>
<dbReference type="RefSeq" id="WP_207055526.1">
    <property type="nucleotide sequence ID" value="NZ_JAFIMU010000008.1"/>
</dbReference>
<dbReference type="Gene3D" id="3.40.30.10">
    <property type="entry name" value="Glutaredoxin"/>
    <property type="match status" value="1"/>
</dbReference>
<keyword evidence="4 9" id="KW-0812">Transmembrane</keyword>
<comment type="subcellular location">
    <subcellularLocation>
        <location evidence="1">Cell membrane</location>
        <topology evidence="1">Multi-pass membrane protein</topology>
    </subcellularLocation>
</comment>
<keyword evidence="6 9" id="KW-1133">Transmembrane helix</keyword>
<comment type="caution">
    <text evidence="11">The sequence shown here is derived from an EMBL/GenBank/DDBJ whole genome shotgun (WGS) entry which is preliminary data.</text>
</comment>
<keyword evidence="7 9" id="KW-0472">Membrane</keyword>
<evidence type="ECO:0000256" key="1">
    <source>
        <dbReference type="ARBA" id="ARBA00004651"/>
    </source>
</evidence>
<gene>
    <name evidence="11" type="ORF">JYK02_27490</name>
</gene>
<organism evidence="11 12">
    <name type="scientific">Corallococcus macrosporus</name>
    <dbReference type="NCBI Taxonomy" id="35"/>
    <lineage>
        <taxon>Bacteria</taxon>
        <taxon>Pseudomonadati</taxon>
        <taxon>Myxococcota</taxon>
        <taxon>Myxococcia</taxon>
        <taxon>Myxococcales</taxon>
        <taxon>Cystobacterineae</taxon>
        <taxon>Myxococcaceae</taxon>
        <taxon>Corallococcus</taxon>
    </lineage>
</organism>
<evidence type="ECO:0000256" key="8">
    <source>
        <dbReference type="SAM" id="MobiDB-lite"/>
    </source>
</evidence>
<feature type="transmembrane region" description="Helical" evidence="9">
    <location>
        <begin position="86"/>
        <end position="110"/>
    </location>
</feature>
<keyword evidence="3" id="KW-1003">Cell membrane</keyword>
<protein>
    <submittedName>
        <fullName evidence="11">Cytochrome c biogenesis protein/thioredoxin</fullName>
    </submittedName>
</protein>
<dbReference type="Pfam" id="PF02683">
    <property type="entry name" value="DsbD_TM"/>
    <property type="match status" value="1"/>
</dbReference>
<dbReference type="InterPro" id="IPR003834">
    <property type="entry name" value="Cyt_c_assmbl_TM_dom"/>
</dbReference>
<feature type="transmembrane region" description="Helical" evidence="9">
    <location>
        <begin position="52"/>
        <end position="80"/>
    </location>
</feature>
<evidence type="ECO:0000256" key="9">
    <source>
        <dbReference type="SAM" id="Phobius"/>
    </source>
</evidence>
<dbReference type="Proteomes" id="UP000664052">
    <property type="component" value="Unassembled WGS sequence"/>
</dbReference>
<evidence type="ECO:0000259" key="10">
    <source>
        <dbReference type="PROSITE" id="PS51352"/>
    </source>
</evidence>
<dbReference type="InterPro" id="IPR036249">
    <property type="entry name" value="Thioredoxin-like_sf"/>
</dbReference>
<feature type="compositionally biased region" description="Low complexity" evidence="8">
    <location>
        <begin position="239"/>
        <end position="249"/>
    </location>
</feature>
<evidence type="ECO:0000313" key="11">
    <source>
        <dbReference type="EMBL" id="MBN8231268.1"/>
    </source>
</evidence>
<dbReference type="InterPro" id="IPR013766">
    <property type="entry name" value="Thioredoxin_domain"/>
</dbReference>
<proteinExistence type="inferred from homology"/>
<dbReference type="EMBL" id="JAFIMU010000008">
    <property type="protein sequence ID" value="MBN8231268.1"/>
    <property type="molecule type" value="Genomic_DNA"/>
</dbReference>
<feature type="transmembrane region" description="Helical" evidence="9">
    <location>
        <begin position="174"/>
        <end position="196"/>
    </location>
</feature>
<feature type="transmembrane region" description="Helical" evidence="9">
    <location>
        <begin position="131"/>
        <end position="154"/>
    </location>
</feature>
<feature type="domain" description="Thioredoxin" evidence="10">
    <location>
        <begin position="276"/>
        <end position="395"/>
    </location>
</feature>
<keyword evidence="5" id="KW-0201">Cytochrome c-type biogenesis</keyword>
<evidence type="ECO:0000256" key="2">
    <source>
        <dbReference type="ARBA" id="ARBA00006143"/>
    </source>
</evidence>
<feature type="transmembrane region" description="Helical" evidence="9">
    <location>
        <begin position="208"/>
        <end position="229"/>
    </location>
</feature>
<evidence type="ECO:0000256" key="6">
    <source>
        <dbReference type="ARBA" id="ARBA00022989"/>
    </source>
</evidence>
<dbReference type="InterPro" id="IPR051790">
    <property type="entry name" value="Cytochrome_c-biogenesis_DsbD"/>
</dbReference>
<reference evidence="11 12" key="1">
    <citation type="submission" date="2021-02" db="EMBL/GenBank/DDBJ databases">
        <title>De Novo genome assembly of isolated myxobacteria.</title>
        <authorList>
            <person name="Stevens D.C."/>
        </authorList>
    </citation>
    <scope>NUCLEOTIDE SEQUENCE [LARGE SCALE GENOMIC DNA]</scope>
    <source>
        <strain evidence="11 12">ATCC 29039</strain>
    </source>
</reference>
<evidence type="ECO:0000313" key="12">
    <source>
        <dbReference type="Proteomes" id="UP000664052"/>
    </source>
</evidence>
<dbReference type="SUPFAM" id="SSF52833">
    <property type="entry name" value="Thioredoxin-like"/>
    <property type="match status" value="1"/>
</dbReference>
<sequence length="414" mass="42371">MSLGLPGIFLAGLLTFVSPCVLPLIPLYLSFLAGVSLPQLRGEAGGPVRRPWGVAVAFSLGLSTVFVALGMAASAVGGALAQHRGWVLQLGGLLLFLFGLKQLGVIQVPWLEREGRPWLTRVQRGGNVLSAFLFGGAFALGWTPCIGPVLGGVLTYTAASTSEPMTGALYLGTYALGLSVPLLAAAAAAPLVLRWMDGMKRHLRKAELATGALLAALGLLLLTDSLALLTPTNSPLEPAPVAAQAAPAATLTSRTPERDADLGASETAACTPGSGGTTACALPEPTFTPTLPAGSAPLALLQRPTMVEFVSQSCPVCQRMKPVVARLQQSCAARGDVDVLLVDVGSAEGRQAAARHGIRGVPTFLFLEAGGREVSRRVGEQSQAALAQGLAAIGAGACAQVAPALPWGTQAWPG</sequence>
<evidence type="ECO:0000256" key="5">
    <source>
        <dbReference type="ARBA" id="ARBA00022748"/>
    </source>
</evidence>
<evidence type="ECO:0000256" key="3">
    <source>
        <dbReference type="ARBA" id="ARBA00022475"/>
    </source>
</evidence>